<proteinExistence type="predicted"/>
<dbReference type="EMBL" id="BARS01046401">
    <property type="protein sequence ID" value="GAG29286.1"/>
    <property type="molecule type" value="Genomic_DNA"/>
</dbReference>
<name>X0XWX7_9ZZZZ</name>
<comment type="caution">
    <text evidence="2">The sequence shown here is derived from an EMBL/GenBank/DDBJ whole genome shotgun (WGS) entry which is preliminary data.</text>
</comment>
<reference evidence="2" key="1">
    <citation type="journal article" date="2014" name="Front. Microbiol.">
        <title>High frequency of phylogenetically diverse reductive dehalogenase-homologous genes in deep subseafloor sedimentary metagenomes.</title>
        <authorList>
            <person name="Kawai M."/>
            <person name="Futagami T."/>
            <person name="Toyoda A."/>
            <person name="Takaki Y."/>
            <person name="Nishi S."/>
            <person name="Hori S."/>
            <person name="Arai W."/>
            <person name="Tsubouchi T."/>
            <person name="Morono Y."/>
            <person name="Uchiyama I."/>
            <person name="Ito T."/>
            <person name="Fujiyama A."/>
            <person name="Inagaki F."/>
            <person name="Takami H."/>
        </authorList>
    </citation>
    <scope>NUCLEOTIDE SEQUENCE</scope>
    <source>
        <strain evidence="2">Expedition CK06-06</strain>
    </source>
</reference>
<keyword evidence="1" id="KW-0812">Transmembrane</keyword>
<protein>
    <submittedName>
        <fullName evidence="2">Uncharacterized protein</fullName>
    </submittedName>
</protein>
<keyword evidence="1" id="KW-1133">Transmembrane helix</keyword>
<feature type="non-terminal residue" evidence="2">
    <location>
        <position position="1"/>
    </location>
</feature>
<feature type="transmembrane region" description="Helical" evidence="1">
    <location>
        <begin position="74"/>
        <end position="95"/>
    </location>
</feature>
<feature type="transmembrane region" description="Helical" evidence="1">
    <location>
        <begin position="6"/>
        <end position="25"/>
    </location>
</feature>
<keyword evidence="1" id="KW-0472">Membrane</keyword>
<gene>
    <name evidence="2" type="ORF">S01H1_69852</name>
</gene>
<organism evidence="2">
    <name type="scientific">marine sediment metagenome</name>
    <dbReference type="NCBI Taxonomy" id="412755"/>
    <lineage>
        <taxon>unclassified sequences</taxon>
        <taxon>metagenomes</taxon>
        <taxon>ecological metagenomes</taxon>
    </lineage>
</organism>
<evidence type="ECO:0000313" key="2">
    <source>
        <dbReference type="EMBL" id="GAG29286.1"/>
    </source>
</evidence>
<sequence>NYRFAVMVLGPATMLLLLMPLFSVHRRIREEKRQRLVGIDEQIGERPVPVSRDEILELETLLAHRERLRDLRTWPLSTALLSRLFLYLIIPPLAWVGAALVETAVTQVIGG</sequence>
<evidence type="ECO:0000256" key="1">
    <source>
        <dbReference type="SAM" id="Phobius"/>
    </source>
</evidence>
<accession>X0XWX7</accession>
<dbReference type="AlphaFoldDB" id="X0XWX7"/>